<dbReference type="InterPro" id="IPR010505">
    <property type="entry name" value="MoaA_twitch"/>
</dbReference>
<dbReference type="CDD" id="cd01335">
    <property type="entry name" value="Radical_SAM"/>
    <property type="match status" value="1"/>
</dbReference>
<dbReference type="SFLD" id="SFLDG01383">
    <property type="entry name" value="cyclic_pyranopterin_phosphate"/>
    <property type="match status" value="1"/>
</dbReference>
<comment type="pathway">
    <text evidence="2">Cofactor biosynthesis; molybdopterin biosynthesis.</text>
</comment>
<evidence type="ECO:0000259" key="15">
    <source>
        <dbReference type="PROSITE" id="PS51918"/>
    </source>
</evidence>
<keyword evidence="6" id="KW-0479">Metal-binding</keyword>
<evidence type="ECO:0000256" key="2">
    <source>
        <dbReference type="ARBA" id="ARBA00005046"/>
    </source>
</evidence>
<dbReference type="InterPro" id="IPR050105">
    <property type="entry name" value="MoCo_biosynth_MoaA/MoaC"/>
</dbReference>
<feature type="region of interest" description="Disordered" evidence="14">
    <location>
        <begin position="76"/>
        <end position="140"/>
    </location>
</feature>
<accession>A0A9N8EA52</accession>
<evidence type="ECO:0000256" key="10">
    <source>
        <dbReference type="ARBA" id="ARBA00023134"/>
    </source>
</evidence>
<dbReference type="Proteomes" id="UP001153069">
    <property type="component" value="Unassembled WGS sequence"/>
</dbReference>
<keyword evidence="9" id="KW-0411">Iron-sulfur</keyword>
<comment type="cofactor">
    <cofactor evidence="1">
        <name>[4Fe-4S] cluster</name>
        <dbReference type="ChEBI" id="CHEBI:49883"/>
    </cofactor>
</comment>
<dbReference type="PROSITE" id="PS01305">
    <property type="entry name" value="MOAA_NIFB_PQQE"/>
    <property type="match status" value="1"/>
</dbReference>
<comment type="caution">
    <text evidence="16">The sequence shown here is derived from an EMBL/GenBank/DDBJ whole genome shotgun (WGS) entry which is preliminary data.</text>
</comment>
<feature type="compositionally biased region" description="Basic and acidic residues" evidence="14">
    <location>
        <begin position="103"/>
        <end position="112"/>
    </location>
</feature>
<keyword evidence="11" id="KW-0501">Molybdenum cofactor biosynthesis</keyword>
<organism evidence="16 17">
    <name type="scientific">Seminavis robusta</name>
    <dbReference type="NCBI Taxonomy" id="568900"/>
    <lineage>
        <taxon>Eukaryota</taxon>
        <taxon>Sar</taxon>
        <taxon>Stramenopiles</taxon>
        <taxon>Ochrophyta</taxon>
        <taxon>Bacillariophyta</taxon>
        <taxon>Bacillariophyceae</taxon>
        <taxon>Bacillariophycidae</taxon>
        <taxon>Naviculales</taxon>
        <taxon>Naviculaceae</taxon>
        <taxon>Seminavis</taxon>
    </lineage>
</organism>
<dbReference type="SFLD" id="SFLDG01067">
    <property type="entry name" value="SPASM/twitch_domain_containing"/>
    <property type="match status" value="1"/>
</dbReference>
<dbReference type="PANTHER" id="PTHR22960">
    <property type="entry name" value="MOLYBDOPTERIN COFACTOR SYNTHESIS PROTEIN A"/>
    <property type="match status" value="1"/>
</dbReference>
<dbReference type="AlphaFoldDB" id="A0A9N8EA52"/>
<dbReference type="PROSITE" id="PS51918">
    <property type="entry name" value="RADICAL_SAM"/>
    <property type="match status" value="1"/>
</dbReference>
<evidence type="ECO:0000256" key="13">
    <source>
        <dbReference type="ARBA" id="ARBA00048697"/>
    </source>
</evidence>
<evidence type="ECO:0000256" key="9">
    <source>
        <dbReference type="ARBA" id="ARBA00023014"/>
    </source>
</evidence>
<dbReference type="InterPro" id="IPR007197">
    <property type="entry name" value="rSAM"/>
</dbReference>
<evidence type="ECO:0000256" key="14">
    <source>
        <dbReference type="SAM" id="MobiDB-lite"/>
    </source>
</evidence>
<dbReference type="InterPro" id="IPR006638">
    <property type="entry name" value="Elp3/MiaA/NifB-like_rSAM"/>
</dbReference>
<dbReference type="EC" id="4.1.99.22" evidence="3"/>
<proteinExistence type="predicted"/>
<dbReference type="SMART" id="SM00729">
    <property type="entry name" value="Elp3"/>
    <property type="match status" value="1"/>
</dbReference>
<keyword evidence="10" id="KW-0342">GTP-binding</keyword>
<dbReference type="InterPro" id="IPR058240">
    <property type="entry name" value="rSAM_sf"/>
</dbReference>
<dbReference type="InterPro" id="IPR040064">
    <property type="entry name" value="MoaA-like"/>
</dbReference>
<evidence type="ECO:0000256" key="4">
    <source>
        <dbReference type="ARBA" id="ARBA00022485"/>
    </source>
</evidence>
<sequence>MMLRSLVSKSTTSSSRGLQCLYGGGKSHSYQMMKGGRMLSSLEPSMTFGRRRRQELSTSAVPALDEDDYEEEVSPVIIHKTKSNTKAGTGSSTTSSAKPRLHALREQLKKEPPLQSFLNKKNNSNNSATENSNSSTNNQTTLHWRELLERSQETEYDDSELLQQREQPAAAAAVRPVLTDRFGRHHNYLRISLAERCNLRCTYCMPPEGVPLQPQSQLLQTPEILSLARHFYNHGVTKIRLTGGEPTLRKDLLDILQGLNDIGRNDRESNNNNRSGLDELAITTNGVTLAKHLDAYIDAGLNRVNISLDTLLPDKFAQLTRRPASYYDRVWESIEAAAAKAPHELVTKINVVVMNGVNQDEVADFCALQKQFPNLHVRFIEYMPFTENGWNMDKWVPYRDLLQQLEQQDHVQLVKLPELDPNDTTKWYTTLENSTRMNGDKNLGRIGFITSMSQPFCGTCNRLRLTSDGQIKVCLFDGNSTISLRDAMREGANGMELDQLIQHALRKKHFSLGGHSSPEHILADSDQNRPMTLIGG</sequence>
<feature type="compositionally biased region" description="Low complexity" evidence="14">
    <location>
        <begin position="122"/>
        <end position="140"/>
    </location>
</feature>
<keyword evidence="12" id="KW-0456">Lyase</keyword>
<gene>
    <name evidence="16" type="ORF">SEMRO_665_G183790.1</name>
</gene>
<evidence type="ECO:0000256" key="1">
    <source>
        <dbReference type="ARBA" id="ARBA00001966"/>
    </source>
</evidence>
<feature type="compositionally biased region" description="Basic and acidic residues" evidence="14">
    <location>
        <begin position="517"/>
        <end position="527"/>
    </location>
</feature>
<keyword evidence="7" id="KW-0547">Nucleotide-binding</keyword>
<reference evidence="16" key="1">
    <citation type="submission" date="2020-06" db="EMBL/GenBank/DDBJ databases">
        <authorList>
            <consortium name="Plant Systems Biology data submission"/>
        </authorList>
    </citation>
    <scope>NUCLEOTIDE SEQUENCE</scope>
    <source>
        <strain evidence="16">D6</strain>
    </source>
</reference>
<keyword evidence="8" id="KW-0408">Iron</keyword>
<dbReference type="InterPro" id="IPR013483">
    <property type="entry name" value="MoaA"/>
</dbReference>
<feature type="region of interest" description="Disordered" evidence="14">
    <location>
        <begin position="516"/>
        <end position="536"/>
    </location>
</feature>
<evidence type="ECO:0000256" key="6">
    <source>
        <dbReference type="ARBA" id="ARBA00022723"/>
    </source>
</evidence>
<dbReference type="GO" id="GO:0061798">
    <property type="term" value="F:GTP 3',8'-cyclase activity"/>
    <property type="evidence" value="ECO:0007669"/>
    <property type="project" value="UniProtKB-EC"/>
</dbReference>
<keyword evidence="4" id="KW-0004">4Fe-4S</keyword>
<dbReference type="GO" id="GO:0051539">
    <property type="term" value="F:4 iron, 4 sulfur cluster binding"/>
    <property type="evidence" value="ECO:0007669"/>
    <property type="project" value="UniProtKB-KW"/>
</dbReference>
<name>A0A9N8EA52_9STRA</name>
<evidence type="ECO:0000313" key="16">
    <source>
        <dbReference type="EMBL" id="CAB9514624.1"/>
    </source>
</evidence>
<dbReference type="CDD" id="cd21117">
    <property type="entry name" value="Twitch_MoaA"/>
    <property type="match status" value="1"/>
</dbReference>
<evidence type="ECO:0000256" key="3">
    <source>
        <dbReference type="ARBA" id="ARBA00012167"/>
    </source>
</evidence>
<dbReference type="InterPro" id="IPR013785">
    <property type="entry name" value="Aldolase_TIM"/>
</dbReference>
<keyword evidence="5" id="KW-0949">S-adenosyl-L-methionine</keyword>
<dbReference type="SFLD" id="SFLDG01386">
    <property type="entry name" value="main_SPASM_domain-containing"/>
    <property type="match status" value="1"/>
</dbReference>
<dbReference type="GO" id="GO:0005525">
    <property type="term" value="F:GTP binding"/>
    <property type="evidence" value="ECO:0007669"/>
    <property type="project" value="UniProtKB-KW"/>
</dbReference>
<dbReference type="NCBIfam" id="TIGR02666">
    <property type="entry name" value="moaA"/>
    <property type="match status" value="1"/>
</dbReference>
<comment type="catalytic activity">
    <reaction evidence="13">
        <text>GTP + AH2 + S-adenosyl-L-methionine = (8S)-3',8-cyclo-7,8-dihydroguanosine 5'-triphosphate + 5'-deoxyadenosine + L-methionine + A + H(+)</text>
        <dbReference type="Rhea" id="RHEA:49576"/>
        <dbReference type="ChEBI" id="CHEBI:13193"/>
        <dbReference type="ChEBI" id="CHEBI:15378"/>
        <dbReference type="ChEBI" id="CHEBI:17319"/>
        <dbReference type="ChEBI" id="CHEBI:17499"/>
        <dbReference type="ChEBI" id="CHEBI:37565"/>
        <dbReference type="ChEBI" id="CHEBI:57844"/>
        <dbReference type="ChEBI" id="CHEBI:59789"/>
        <dbReference type="ChEBI" id="CHEBI:131766"/>
        <dbReference type="EC" id="4.1.99.22"/>
    </reaction>
</comment>
<dbReference type="EMBL" id="CAICTM010000664">
    <property type="protein sequence ID" value="CAB9514624.1"/>
    <property type="molecule type" value="Genomic_DNA"/>
</dbReference>
<evidence type="ECO:0000256" key="8">
    <source>
        <dbReference type="ARBA" id="ARBA00023004"/>
    </source>
</evidence>
<evidence type="ECO:0000313" key="17">
    <source>
        <dbReference type="Proteomes" id="UP001153069"/>
    </source>
</evidence>
<evidence type="ECO:0000256" key="12">
    <source>
        <dbReference type="ARBA" id="ARBA00023239"/>
    </source>
</evidence>
<evidence type="ECO:0000256" key="7">
    <source>
        <dbReference type="ARBA" id="ARBA00022741"/>
    </source>
</evidence>
<dbReference type="PANTHER" id="PTHR22960:SF0">
    <property type="entry name" value="MOLYBDENUM COFACTOR BIOSYNTHESIS PROTEIN 1"/>
    <property type="match status" value="1"/>
</dbReference>
<keyword evidence="17" id="KW-1185">Reference proteome</keyword>
<dbReference type="OrthoDB" id="429626at2759"/>
<dbReference type="InterPro" id="IPR000385">
    <property type="entry name" value="MoaA_NifB_PqqE_Fe-S-bd_CS"/>
</dbReference>
<dbReference type="SUPFAM" id="SSF102114">
    <property type="entry name" value="Radical SAM enzymes"/>
    <property type="match status" value="1"/>
</dbReference>
<dbReference type="Gene3D" id="3.20.20.70">
    <property type="entry name" value="Aldolase class I"/>
    <property type="match status" value="1"/>
</dbReference>
<evidence type="ECO:0000256" key="5">
    <source>
        <dbReference type="ARBA" id="ARBA00022691"/>
    </source>
</evidence>
<dbReference type="SFLD" id="SFLDS00029">
    <property type="entry name" value="Radical_SAM"/>
    <property type="match status" value="1"/>
</dbReference>
<feature type="compositionally biased region" description="Low complexity" evidence="14">
    <location>
        <begin position="84"/>
        <end position="98"/>
    </location>
</feature>
<dbReference type="GO" id="GO:0046872">
    <property type="term" value="F:metal ion binding"/>
    <property type="evidence" value="ECO:0007669"/>
    <property type="project" value="UniProtKB-KW"/>
</dbReference>
<dbReference type="GO" id="GO:0006777">
    <property type="term" value="P:Mo-molybdopterin cofactor biosynthetic process"/>
    <property type="evidence" value="ECO:0007669"/>
    <property type="project" value="UniProtKB-KW"/>
</dbReference>
<protein>
    <recommendedName>
        <fullName evidence="3">GTP 3',8-cyclase</fullName>
        <ecNumber evidence="3">4.1.99.22</ecNumber>
    </recommendedName>
</protein>
<dbReference type="Pfam" id="PF06463">
    <property type="entry name" value="Mob_synth_C"/>
    <property type="match status" value="1"/>
</dbReference>
<dbReference type="Pfam" id="PF04055">
    <property type="entry name" value="Radical_SAM"/>
    <property type="match status" value="1"/>
</dbReference>
<dbReference type="GO" id="GO:0061799">
    <property type="term" value="F:cyclic pyranopterin monophosphate synthase activity"/>
    <property type="evidence" value="ECO:0007669"/>
    <property type="project" value="TreeGrafter"/>
</dbReference>
<evidence type="ECO:0000256" key="11">
    <source>
        <dbReference type="ARBA" id="ARBA00023150"/>
    </source>
</evidence>
<feature type="region of interest" description="Disordered" evidence="14">
    <location>
        <begin position="49"/>
        <end position="68"/>
    </location>
</feature>
<feature type="domain" description="Radical SAM core" evidence="15">
    <location>
        <begin position="181"/>
        <end position="418"/>
    </location>
</feature>